<gene>
    <name evidence="2" type="ORF">Sylvanvirus11_15</name>
</gene>
<feature type="transmembrane region" description="Helical" evidence="1">
    <location>
        <begin position="271"/>
        <end position="288"/>
    </location>
</feature>
<keyword evidence="1" id="KW-1133">Transmembrane helix</keyword>
<accession>A0A3G5AI06</accession>
<feature type="transmembrane region" description="Helical" evidence="1">
    <location>
        <begin position="49"/>
        <end position="71"/>
    </location>
</feature>
<keyword evidence="1" id="KW-0812">Transmembrane</keyword>
<proteinExistence type="predicted"/>
<feature type="transmembrane region" description="Helical" evidence="1">
    <location>
        <begin position="173"/>
        <end position="192"/>
    </location>
</feature>
<keyword evidence="1" id="KW-0472">Membrane</keyword>
<name>A0A3G5AI06_9VIRU</name>
<evidence type="ECO:0000313" key="2">
    <source>
        <dbReference type="EMBL" id="AYV86852.1"/>
    </source>
</evidence>
<protein>
    <submittedName>
        <fullName evidence="2">Uncharacterized protein</fullName>
    </submittedName>
</protein>
<feature type="transmembrane region" description="Helical" evidence="1">
    <location>
        <begin position="300"/>
        <end position="320"/>
    </location>
</feature>
<evidence type="ECO:0000256" key="1">
    <source>
        <dbReference type="SAM" id="Phobius"/>
    </source>
</evidence>
<feature type="transmembrane region" description="Helical" evidence="1">
    <location>
        <begin position="366"/>
        <end position="383"/>
    </location>
</feature>
<organism evidence="2">
    <name type="scientific">Sylvanvirus sp</name>
    <dbReference type="NCBI Taxonomy" id="2487774"/>
    <lineage>
        <taxon>Viruses</taxon>
    </lineage>
</organism>
<feature type="transmembrane region" description="Helical" evidence="1">
    <location>
        <begin position="341"/>
        <end position="360"/>
    </location>
</feature>
<reference evidence="2" key="1">
    <citation type="submission" date="2018-10" db="EMBL/GenBank/DDBJ databases">
        <title>Hidden diversity of soil giant viruses.</title>
        <authorList>
            <person name="Schulz F."/>
            <person name="Alteio L."/>
            <person name="Goudeau D."/>
            <person name="Ryan E.M."/>
            <person name="Malmstrom R.R."/>
            <person name="Blanchard J."/>
            <person name="Woyke T."/>
        </authorList>
    </citation>
    <scope>NUCLEOTIDE SEQUENCE</scope>
    <source>
        <strain evidence="2">SYV1</strain>
    </source>
</reference>
<dbReference type="EMBL" id="MK072517">
    <property type="protein sequence ID" value="AYV86852.1"/>
    <property type="molecule type" value="Genomic_DNA"/>
</dbReference>
<sequence>MDNQTSPFINGTIQALVFSSPYTILGDNKFGHALGQFNAYLDTPSLVNAYLYFFTQFAFTCIMWWMSMWMFQTSHINSQDMSQLIHCIQDPNVDVLDAFHEEDIQNLHNLHNQEEGMVSPKPFIPVPLPRSSRKSNLLLSKVMNADTDATVRRFCAWVFLGLSLTGSSSQRQFAMLLLLYVGITLLFVAQNFEWARLMQSPWTSPYVRFGLNQCFWLTAYNDDGMNVLSMLAIVLYMGTDIQAGRIAGDSLYASFSLCPPTDKQTRTRKRVLIAWIVGLLFVGIVASSPSVFPTLEMPRFLFGVCAIIAFSLSSLCSRGARSLSASTLTNVIVTPMSWTENNYFLLLVTLYTIIYAAISLDTHTTNIWIVAALGGLILVISRIRTNISMWTSSGCDIGLHIRLEDPNYPLHMNPYALYIYWMIRQGLYQEVALSKHDVLWIQDLSSRSSVQCWYIHHDHRRGFTCPCTLHTLKL</sequence>